<dbReference type="Pfam" id="PF00018">
    <property type="entry name" value="SH3_1"/>
    <property type="match status" value="1"/>
</dbReference>
<feature type="domain" description="F-BAR" evidence="5">
    <location>
        <begin position="1"/>
        <end position="273"/>
    </location>
</feature>
<dbReference type="FunFam" id="1.20.1270.60:FF:000205">
    <property type="entry name" value="Protein kinase C and casein kinase substrate in neurons protein 1"/>
    <property type="match status" value="1"/>
</dbReference>
<dbReference type="Gene3D" id="2.30.30.40">
    <property type="entry name" value="SH3 Domains"/>
    <property type="match status" value="1"/>
</dbReference>
<evidence type="ECO:0000256" key="1">
    <source>
        <dbReference type="ARBA" id="ARBA00022443"/>
    </source>
</evidence>
<dbReference type="SMART" id="SM00326">
    <property type="entry name" value="SH3"/>
    <property type="match status" value="1"/>
</dbReference>
<dbReference type="PRINTS" id="PR00452">
    <property type="entry name" value="SH3DOMAIN"/>
</dbReference>
<keyword evidence="6" id="KW-1185">Reference proteome</keyword>
<dbReference type="Gene3D" id="1.20.1270.60">
    <property type="entry name" value="Arfaptin homology (AH) domain/BAR domain"/>
    <property type="match status" value="1"/>
</dbReference>
<protein>
    <submittedName>
        <fullName evidence="7">F-BAR domain-containing protein</fullName>
    </submittedName>
</protein>
<dbReference type="PROSITE" id="PS50002">
    <property type="entry name" value="SH3"/>
    <property type="match status" value="1"/>
</dbReference>
<dbReference type="GO" id="GO:0043226">
    <property type="term" value="C:organelle"/>
    <property type="evidence" value="ECO:0007669"/>
    <property type="project" value="UniProtKB-ARBA"/>
</dbReference>
<dbReference type="PANTHER" id="PTHR23065">
    <property type="entry name" value="PROLINE-SERINE-THREONINE PHOSPHATASE INTERACTING PROTEIN 1"/>
    <property type="match status" value="1"/>
</dbReference>
<dbReference type="Proteomes" id="UP000046393">
    <property type="component" value="Unplaced"/>
</dbReference>
<feature type="domain" description="SH3" evidence="4">
    <location>
        <begin position="385"/>
        <end position="444"/>
    </location>
</feature>
<dbReference type="STRING" id="451379.A0A0N5A959"/>
<dbReference type="GO" id="GO:0005886">
    <property type="term" value="C:plasma membrane"/>
    <property type="evidence" value="ECO:0007669"/>
    <property type="project" value="TreeGrafter"/>
</dbReference>
<proteinExistence type="predicted"/>
<dbReference type="SUPFAM" id="SSF103657">
    <property type="entry name" value="BAR/IMD domain-like"/>
    <property type="match status" value="1"/>
</dbReference>
<sequence>MENDVEHNFFDIGGYRQNVKRYKDGIDQLAKIQAMLQERIYVEDSYVKALKGFHARWDENIQKNTSGAVKEAWRKVMEESLEISRLHTNVRDRITDEVVKTIGIYLKDNYHLSAFRSAKELRDIEEQFEKAQRPWRKQYEKMEKAKKSFNIAAQKERSSFLQKRNAEGDSSISADNARKYDSKWQKCKVEAEGTELVYKKTLSDLDAIKDDYVSHMKDVFAACQQKELKRLKFVFEMLSGLQKALSDLSNSSRLQQLHHQIREGFTKKDESFTADLNQWSEKYGPDSPFNWPKFEPFTPSLHSITTSKTNGIEGEVVLVGKTDRKECDGTSLSSVSDDLRKNLVSNVTKRKSLGEAGPSLGTRDDVDDKEQVLPDAAADNDGFETVLYKAIALYDYKAQDGDELSISKGDVIEILRESDSLNWSIGRKNGKEGFLPATYVEKMQ</sequence>
<keyword evidence="3" id="KW-0175">Coiled coil</keyword>
<evidence type="ECO:0000313" key="6">
    <source>
        <dbReference type="Proteomes" id="UP000046393"/>
    </source>
</evidence>
<keyword evidence="1 2" id="KW-0728">SH3 domain</keyword>
<dbReference type="GO" id="GO:0005737">
    <property type="term" value="C:cytoplasm"/>
    <property type="evidence" value="ECO:0007669"/>
    <property type="project" value="TreeGrafter"/>
</dbReference>
<dbReference type="AlphaFoldDB" id="A0A0N5A959"/>
<dbReference type="InterPro" id="IPR001452">
    <property type="entry name" value="SH3_domain"/>
</dbReference>
<dbReference type="Pfam" id="PF00611">
    <property type="entry name" value="FCH"/>
    <property type="match status" value="1"/>
</dbReference>
<evidence type="ECO:0000256" key="3">
    <source>
        <dbReference type="PROSITE-ProRule" id="PRU01077"/>
    </source>
</evidence>
<evidence type="ECO:0000259" key="5">
    <source>
        <dbReference type="PROSITE" id="PS51741"/>
    </source>
</evidence>
<dbReference type="PANTHER" id="PTHR23065:SF11">
    <property type="entry name" value="SYNDAPIN, ISOFORM C"/>
    <property type="match status" value="1"/>
</dbReference>
<evidence type="ECO:0000313" key="7">
    <source>
        <dbReference type="WBParaSite" id="SMUV_0000062701-mRNA-1"/>
    </source>
</evidence>
<evidence type="ECO:0000256" key="2">
    <source>
        <dbReference type="PROSITE-ProRule" id="PRU00192"/>
    </source>
</evidence>
<dbReference type="PROSITE" id="PS51741">
    <property type="entry name" value="F_BAR"/>
    <property type="match status" value="1"/>
</dbReference>
<organism evidence="6 7">
    <name type="scientific">Syphacia muris</name>
    <dbReference type="NCBI Taxonomy" id="451379"/>
    <lineage>
        <taxon>Eukaryota</taxon>
        <taxon>Metazoa</taxon>
        <taxon>Ecdysozoa</taxon>
        <taxon>Nematoda</taxon>
        <taxon>Chromadorea</taxon>
        <taxon>Rhabditida</taxon>
        <taxon>Spirurina</taxon>
        <taxon>Oxyuridomorpha</taxon>
        <taxon>Oxyuroidea</taxon>
        <taxon>Oxyuridae</taxon>
        <taxon>Syphacia</taxon>
    </lineage>
</organism>
<dbReference type="SMART" id="SM00055">
    <property type="entry name" value="FCH"/>
    <property type="match status" value="1"/>
</dbReference>
<name>A0A0N5A959_9BILA</name>
<dbReference type="InterPro" id="IPR031160">
    <property type="entry name" value="F_BAR_dom"/>
</dbReference>
<dbReference type="CDD" id="cd00174">
    <property type="entry name" value="SH3"/>
    <property type="match status" value="1"/>
</dbReference>
<dbReference type="SUPFAM" id="SSF50044">
    <property type="entry name" value="SH3-domain"/>
    <property type="match status" value="1"/>
</dbReference>
<reference evidence="7" key="1">
    <citation type="submission" date="2017-02" db="UniProtKB">
        <authorList>
            <consortium name="WormBaseParasite"/>
        </authorList>
    </citation>
    <scope>IDENTIFICATION</scope>
</reference>
<dbReference type="WBParaSite" id="SMUV_0000062701-mRNA-1">
    <property type="protein sequence ID" value="SMUV_0000062701-mRNA-1"/>
    <property type="gene ID" value="SMUV_0000062701"/>
</dbReference>
<accession>A0A0N5A959</accession>
<evidence type="ECO:0000259" key="4">
    <source>
        <dbReference type="PROSITE" id="PS50002"/>
    </source>
</evidence>
<dbReference type="InterPro" id="IPR001060">
    <property type="entry name" value="FCH_dom"/>
</dbReference>
<dbReference type="InterPro" id="IPR027267">
    <property type="entry name" value="AH/BAR_dom_sf"/>
</dbReference>
<dbReference type="InterPro" id="IPR036028">
    <property type="entry name" value="SH3-like_dom_sf"/>
</dbReference>